<dbReference type="Proteomes" id="UP000266615">
    <property type="component" value="Unassembled WGS sequence"/>
</dbReference>
<dbReference type="Pfam" id="PF01872">
    <property type="entry name" value="RibD_C"/>
    <property type="match status" value="1"/>
</dbReference>
<sequence>MVDPTDNHLQNASGDGAMVRLAVRRRRTRRRPMENPTPNSEDRAGTVFAFLFCSVDGYFEDAEAKLDWGVNDDEFFAWNVRQLSQIGALLLGRRTYEHFAAFWTSAEAASRMPEVATFMASVPKLVITSQAPSDQVWSGTRTSDGYDLAADIRDLINEVSGDVAIFGSSELTASLLDQGLIDELRILVHPVLLGRGRSLLSGLTERIRLDPGPVTVFTSGNVLLGYRPRAHSLGWPS</sequence>
<dbReference type="InterPro" id="IPR024072">
    <property type="entry name" value="DHFR-like_dom_sf"/>
</dbReference>
<dbReference type="AlphaFoldDB" id="A0A3A4F402"/>
<comment type="caution">
    <text evidence="2">The sequence shown here is derived from an EMBL/GenBank/DDBJ whole genome shotgun (WGS) entry which is preliminary data.</text>
</comment>
<dbReference type="EMBL" id="QYZP01000003">
    <property type="protein sequence ID" value="RJN31210.1"/>
    <property type="molecule type" value="Genomic_DNA"/>
</dbReference>
<evidence type="ECO:0000259" key="1">
    <source>
        <dbReference type="Pfam" id="PF01872"/>
    </source>
</evidence>
<protein>
    <submittedName>
        <fullName evidence="2">Dihydrofolate reductase</fullName>
    </submittedName>
</protein>
<name>A0A3A4F402_9MICC</name>
<evidence type="ECO:0000313" key="2">
    <source>
        <dbReference type="EMBL" id="RJN31210.1"/>
    </source>
</evidence>
<dbReference type="GO" id="GO:0008703">
    <property type="term" value="F:5-amino-6-(5-phosphoribosylamino)uracil reductase activity"/>
    <property type="evidence" value="ECO:0007669"/>
    <property type="project" value="InterPro"/>
</dbReference>
<organism evidence="2 3">
    <name type="scientific">Nesterenkonia natronophila</name>
    <dbReference type="NCBI Taxonomy" id="2174932"/>
    <lineage>
        <taxon>Bacteria</taxon>
        <taxon>Bacillati</taxon>
        <taxon>Actinomycetota</taxon>
        <taxon>Actinomycetes</taxon>
        <taxon>Micrococcales</taxon>
        <taxon>Micrococcaceae</taxon>
        <taxon>Nesterenkonia</taxon>
    </lineage>
</organism>
<reference evidence="2 3" key="1">
    <citation type="submission" date="2018-09" db="EMBL/GenBank/DDBJ databases">
        <title>Nesterenkonia natronophila sp. nov., an alkaliphilic actinobacteriume isolated from a soda lake, and emended description of the genus Nesterenkonia.</title>
        <authorList>
            <person name="Menes R.J."/>
            <person name="Iriarte A."/>
        </authorList>
    </citation>
    <scope>NUCLEOTIDE SEQUENCE [LARGE SCALE GENOMIC DNA]</scope>
    <source>
        <strain evidence="2 3">M8</strain>
    </source>
</reference>
<dbReference type="InterPro" id="IPR050765">
    <property type="entry name" value="Riboflavin_Biosynth_HTPR"/>
</dbReference>
<dbReference type="PANTHER" id="PTHR38011">
    <property type="entry name" value="DIHYDROFOLATE REDUCTASE FAMILY PROTEIN (AFU_ORTHOLOGUE AFUA_8G06820)"/>
    <property type="match status" value="1"/>
</dbReference>
<dbReference type="Gene3D" id="3.40.430.10">
    <property type="entry name" value="Dihydrofolate Reductase, subunit A"/>
    <property type="match status" value="1"/>
</dbReference>
<dbReference type="PANTHER" id="PTHR38011:SF11">
    <property type="entry name" value="2,5-DIAMINO-6-RIBOSYLAMINO-4(3H)-PYRIMIDINONE 5'-PHOSPHATE REDUCTASE"/>
    <property type="match status" value="1"/>
</dbReference>
<accession>A0A3A4F402</accession>
<feature type="domain" description="Bacterial bifunctional deaminase-reductase C-terminal" evidence="1">
    <location>
        <begin position="46"/>
        <end position="220"/>
    </location>
</feature>
<dbReference type="GO" id="GO:0009231">
    <property type="term" value="P:riboflavin biosynthetic process"/>
    <property type="evidence" value="ECO:0007669"/>
    <property type="project" value="InterPro"/>
</dbReference>
<proteinExistence type="predicted"/>
<dbReference type="InterPro" id="IPR002734">
    <property type="entry name" value="RibDG_C"/>
</dbReference>
<gene>
    <name evidence="2" type="ORF">D3250_10195</name>
</gene>
<evidence type="ECO:0000313" key="3">
    <source>
        <dbReference type="Proteomes" id="UP000266615"/>
    </source>
</evidence>
<dbReference type="SUPFAM" id="SSF53597">
    <property type="entry name" value="Dihydrofolate reductase-like"/>
    <property type="match status" value="1"/>
</dbReference>
<keyword evidence="3" id="KW-1185">Reference proteome</keyword>